<evidence type="ECO:0000256" key="1">
    <source>
        <dbReference type="ARBA" id="ARBA00009206"/>
    </source>
</evidence>
<dbReference type="InterPro" id="IPR013791">
    <property type="entry name" value="RNA3'-term_phos_cycl_insert"/>
</dbReference>
<sequence>MIEIDGSFGEGGGAILRVATALSALTGKALALDNIRSGRTKPGLMPQHLNAARALARLSQAEVTGLELGSTQMTFKPGPLQGGKLEVDVQTAGSVSLILQALMIPSFFVDSPLEITITGGTDVRWAPPFDYLQHVTLPVLKSMGLKLELKLIQRGYYPRGGGIVHAGIDGKQQLQPVNLYDLEIDCIRGISHSSQLPRHVAERQARAAQEELSSAGYPVEIEVKHDNSSPGPGSALVLWTEVKNSNVPRVGASSLGKPGKRAEIVGKEAAGDLLQTMETGAALDRYMGDQIIPYIALAGSSSVKVSQLTPHTLTNIHVCQKFTDRKFQVDGRVGEVATITVD</sequence>
<feature type="active site" description="Tele-AMP-histidine intermediate" evidence="5">
    <location>
        <position position="311"/>
    </location>
</feature>
<evidence type="ECO:0000256" key="6">
    <source>
        <dbReference type="NCBIfam" id="TIGR03399"/>
    </source>
</evidence>
<dbReference type="InterPro" id="IPR036553">
    <property type="entry name" value="RPTC_insert"/>
</dbReference>
<comment type="function">
    <text evidence="5">Catalyzes the conversion of 3'-phosphate to a 2',3'-cyclic phosphodiester at the end of RNA. The mechanism of action of the enzyme occurs in 3 steps: (A) adenylation of the enzyme by ATP; (B) transfer of adenylate to an RNA-N3'P to produce RNA-N3'PP5'A; (C) and attack of the adjacent 2'-hydroxyl on the 3'-phosphorus in the diester linkage to produce the cyclic end product. The biological role of this enzyme is unknown but it is likely to function in some aspects of cellular RNA processing.</text>
</comment>
<evidence type="ECO:0000259" key="7">
    <source>
        <dbReference type="Pfam" id="PF01137"/>
    </source>
</evidence>
<dbReference type="GO" id="GO:0005737">
    <property type="term" value="C:cytoplasm"/>
    <property type="evidence" value="ECO:0007669"/>
    <property type="project" value="UniProtKB-SubCell"/>
</dbReference>
<evidence type="ECO:0000313" key="10">
    <source>
        <dbReference type="Proteomes" id="UP000029661"/>
    </source>
</evidence>
<dbReference type="GO" id="GO:0005524">
    <property type="term" value="F:ATP binding"/>
    <property type="evidence" value="ECO:0007669"/>
    <property type="project" value="UniProtKB-KW"/>
</dbReference>
<evidence type="ECO:0000256" key="2">
    <source>
        <dbReference type="ARBA" id="ARBA00021428"/>
    </source>
</evidence>
<keyword evidence="4 5" id="KW-0547">Nucleotide-binding</keyword>
<comment type="similarity">
    <text evidence="1 5">Belongs to the RNA 3'-terminal cyclase family. Type 1 subfamily.</text>
</comment>
<dbReference type="PANTHER" id="PTHR11096">
    <property type="entry name" value="RNA 3' TERMINAL PHOSPHATE CYCLASE"/>
    <property type="match status" value="1"/>
</dbReference>
<dbReference type="EMBL" id="CP006933">
    <property type="protein sequence ID" value="AIS31240.1"/>
    <property type="molecule type" value="Genomic_DNA"/>
</dbReference>
<dbReference type="STRING" id="2162.BRM9_0413"/>
<keyword evidence="5" id="KW-0963">Cytoplasm</keyword>
<feature type="binding site" evidence="5">
    <location>
        <begin position="286"/>
        <end position="290"/>
    </location>
    <ligand>
        <name>ATP</name>
        <dbReference type="ChEBI" id="CHEBI:30616"/>
    </ligand>
</feature>
<dbReference type="GO" id="GO:0003963">
    <property type="term" value="F:RNA-3'-phosphate cyclase activity"/>
    <property type="evidence" value="ECO:0007669"/>
    <property type="project" value="UniProtKB-UniRule"/>
</dbReference>
<feature type="binding site" evidence="5">
    <location>
        <position position="100"/>
    </location>
    <ligand>
        <name>ATP</name>
        <dbReference type="ChEBI" id="CHEBI:30616"/>
    </ligand>
</feature>
<evidence type="ECO:0000259" key="8">
    <source>
        <dbReference type="Pfam" id="PF05189"/>
    </source>
</evidence>
<accession>A0A089ZEF6</accession>
<dbReference type="GeneID" id="24791569"/>
<evidence type="ECO:0000313" key="9">
    <source>
        <dbReference type="EMBL" id="AIS31240.1"/>
    </source>
</evidence>
<organism evidence="9 10">
    <name type="scientific">Methanobacterium formicicum</name>
    <dbReference type="NCBI Taxonomy" id="2162"/>
    <lineage>
        <taxon>Archaea</taxon>
        <taxon>Methanobacteriati</taxon>
        <taxon>Methanobacteriota</taxon>
        <taxon>Methanomada group</taxon>
        <taxon>Methanobacteria</taxon>
        <taxon>Methanobacteriales</taxon>
        <taxon>Methanobacteriaceae</taxon>
        <taxon>Methanobacterium</taxon>
    </lineage>
</organism>
<comment type="catalytic activity">
    <reaction evidence="5">
        <text>a 3'-end 3'-phospho-ribonucleotide-RNA + ATP = a 3'-end 2',3'-cyclophospho-ribonucleotide-RNA + AMP + diphosphate</text>
        <dbReference type="Rhea" id="RHEA:23976"/>
        <dbReference type="Rhea" id="RHEA-COMP:10463"/>
        <dbReference type="Rhea" id="RHEA-COMP:10464"/>
        <dbReference type="ChEBI" id="CHEBI:30616"/>
        <dbReference type="ChEBI" id="CHEBI:33019"/>
        <dbReference type="ChEBI" id="CHEBI:83062"/>
        <dbReference type="ChEBI" id="CHEBI:83064"/>
        <dbReference type="ChEBI" id="CHEBI:456215"/>
        <dbReference type="EC" id="6.5.1.4"/>
    </reaction>
</comment>
<dbReference type="RefSeq" id="WP_048084584.1">
    <property type="nucleotide sequence ID" value="NZ_CP006933.1"/>
</dbReference>
<evidence type="ECO:0000256" key="4">
    <source>
        <dbReference type="ARBA" id="ARBA00022741"/>
    </source>
</evidence>
<dbReference type="Pfam" id="PF05189">
    <property type="entry name" value="RTC_insert"/>
    <property type="match status" value="1"/>
</dbReference>
<dbReference type="Gene3D" id="3.30.360.20">
    <property type="entry name" value="RNA 3'-terminal phosphate cyclase, insert domain"/>
    <property type="match status" value="1"/>
</dbReference>
<dbReference type="PANTHER" id="PTHR11096:SF0">
    <property type="entry name" value="RNA 3'-TERMINAL PHOSPHATE CYCLASE"/>
    <property type="match status" value="1"/>
</dbReference>
<gene>
    <name evidence="5 9" type="primary">rtcA</name>
    <name evidence="9" type="ORF">BRM9_0413</name>
</gene>
<keyword evidence="3 5" id="KW-0436">Ligase</keyword>
<dbReference type="GO" id="GO:0006396">
    <property type="term" value="P:RNA processing"/>
    <property type="evidence" value="ECO:0007669"/>
    <property type="project" value="UniProtKB-UniRule"/>
</dbReference>
<name>A0A089ZEF6_METFO</name>
<dbReference type="EC" id="6.5.1.4" evidence="5 6"/>
<keyword evidence="5" id="KW-0067">ATP-binding</keyword>
<protein>
    <recommendedName>
        <fullName evidence="2 5">RNA 3'-terminal phosphate cyclase</fullName>
        <shortName evidence="5">RNA cyclase</shortName>
        <shortName evidence="5">RNA-3'-phosphate cyclase</shortName>
        <ecNumber evidence="5 6">6.5.1.4</ecNumber>
    </recommendedName>
</protein>
<comment type="subcellular location">
    <subcellularLocation>
        <location evidence="5">Cytoplasm</location>
    </subcellularLocation>
</comment>
<dbReference type="Gene3D" id="3.65.10.20">
    <property type="entry name" value="RNA 3'-terminal phosphate cyclase domain"/>
    <property type="match status" value="1"/>
</dbReference>
<feature type="domain" description="RNA 3'-terminal phosphate cyclase insert" evidence="8">
    <location>
        <begin position="184"/>
        <end position="277"/>
    </location>
</feature>
<dbReference type="InterPro" id="IPR000228">
    <property type="entry name" value="RNA3'_term_phos_cyc"/>
</dbReference>
<dbReference type="PIRSF" id="PIRSF005378">
    <property type="entry name" value="RNA3'_term_phos_cycl_euk"/>
    <property type="match status" value="1"/>
</dbReference>
<dbReference type="AlphaFoldDB" id="A0A089ZEF6"/>
<dbReference type="CDD" id="cd00874">
    <property type="entry name" value="RNA_Cyclase_Class_II"/>
    <property type="match status" value="1"/>
</dbReference>
<dbReference type="InterPro" id="IPR020719">
    <property type="entry name" value="RNA3'_term_phos_cycl-like_CS"/>
</dbReference>
<dbReference type="KEGG" id="mfc:BRM9_0413"/>
<reference evidence="9 10" key="1">
    <citation type="submission" date="2013-12" db="EMBL/GenBank/DDBJ databases">
        <title>The complete genome sequence of Methanobacterium sp. BRM9.</title>
        <authorList>
            <consortium name="Pastoral Greenhouse Gas Research Consortium"/>
            <person name="Kelly W.J."/>
            <person name="Leahy S.C."/>
            <person name="Perry R."/>
            <person name="Li D."/>
            <person name="Altermann E."/>
            <person name="Lambie S.C."/>
            <person name="Attwood G.T."/>
        </authorList>
    </citation>
    <scope>NUCLEOTIDE SEQUENCE [LARGE SCALE GENOMIC DNA]</scope>
    <source>
        <strain evidence="9 10">BRM9</strain>
    </source>
</reference>
<dbReference type="HAMAP" id="MF_00200">
    <property type="entry name" value="RTC"/>
    <property type="match status" value="1"/>
</dbReference>
<dbReference type="InterPro" id="IPR023797">
    <property type="entry name" value="RNA3'_phos_cyclase_dom"/>
</dbReference>
<dbReference type="Proteomes" id="UP000029661">
    <property type="component" value="Chromosome"/>
</dbReference>
<dbReference type="InterPro" id="IPR013792">
    <property type="entry name" value="RNA3'P_cycl/enolpyr_Trfase_a/b"/>
</dbReference>
<dbReference type="OrthoDB" id="7994at2157"/>
<dbReference type="InterPro" id="IPR037136">
    <property type="entry name" value="RNA3'_phos_cyclase_dom_sf"/>
</dbReference>
<dbReference type="SUPFAM" id="SSF55205">
    <property type="entry name" value="EPT/RTPC-like"/>
    <property type="match status" value="2"/>
</dbReference>
<evidence type="ECO:0000256" key="3">
    <source>
        <dbReference type="ARBA" id="ARBA00022598"/>
    </source>
</evidence>
<dbReference type="PROSITE" id="PS01287">
    <property type="entry name" value="RTC"/>
    <property type="match status" value="1"/>
</dbReference>
<proteinExistence type="inferred from homology"/>
<dbReference type="InterPro" id="IPR017770">
    <property type="entry name" value="RNA3'_term_phos_cyc_type_1"/>
</dbReference>
<dbReference type="NCBIfam" id="TIGR03399">
    <property type="entry name" value="RNA_3prim_cycl"/>
    <property type="match status" value="1"/>
</dbReference>
<dbReference type="Pfam" id="PF01137">
    <property type="entry name" value="RTC"/>
    <property type="match status" value="1"/>
</dbReference>
<evidence type="ECO:0000256" key="5">
    <source>
        <dbReference type="HAMAP-Rule" id="MF_00200"/>
    </source>
</evidence>
<feature type="domain" description="RNA 3'-terminal phosphate cyclase" evidence="7">
    <location>
        <begin position="9"/>
        <end position="329"/>
    </location>
</feature>